<feature type="domain" description="Chorismate-utilising enzyme C-terminal" evidence="6">
    <location>
        <begin position="196"/>
        <end position="449"/>
    </location>
</feature>
<accession>D1CBH7</accession>
<dbReference type="KEGG" id="ttr:Tter_1234"/>
<dbReference type="SUPFAM" id="SSF56322">
    <property type="entry name" value="ADC synthase"/>
    <property type="match status" value="1"/>
</dbReference>
<comment type="catalytic activity">
    <reaction evidence="1">
        <text>chorismate = isochorismate</text>
        <dbReference type="Rhea" id="RHEA:18985"/>
        <dbReference type="ChEBI" id="CHEBI:29748"/>
        <dbReference type="ChEBI" id="CHEBI:29780"/>
        <dbReference type="EC" id="5.4.4.2"/>
    </reaction>
</comment>
<dbReference type="Proteomes" id="UP000000323">
    <property type="component" value="Chromosome 1"/>
</dbReference>
<dbReference type="PANTHER" id="PTHR42839:SF2">
    <property type="entry name" value="ISOCHORISMATE SYNTHASE ENTC"/>
    <property type="match status" value="1"/>
</dbReference>
<dbReference type="STRING" id="525904.Tter_1234"/>
<dbReference type="AlphaFoldDB" id="D1CBH7"/>
<dbReference type="Gene3D" id="3.60.120.10">
    <property type="entry name" value="Anthranilate synthase"/>
    <property type="match status" value="1"/>
</dbReference>
<dbReference type="Pfam" id="PF00425">
    <property type="entry name" value="Chorismate_bind"/>
    <property type="match status" value="1"/>
</dbReference>
<evidence type="ECO:0000256" key="4">
    <source>
        <dbReference type="ARBA" id="ARBA00023235"/>
    </source>
</evidence>
<dbReference type="PANTHER" id="PTHR42839">
    <property type="entry name" value="ISOCHORISMATE SYNTHASE ENTC"/>
    <property type="match status" value="1"/>
</dbReference>
<dbReference type="EC" id="5.4.4.2" evidence="3"/>
<proteinExistence type="inferred from homology"/>
<protein>
    <recommendedName>
        <fullName evidence="3">isochorismate synthase</fullName>
        <ecNumber evidence="3">5.4.4.2</ecNumber>
    </recommendedName>
    <alternativeName>
        <fullName evidence="5">Isochorismate mutase</fullName>
    </alternativeName>
</protein>
<evidence type="ECO:0000256" key="1">
    <source>
        <dbReference type="ARBA" id="ARBA00000799"/>
    </source>
</evidence>
<dbReference type="RefSeq" id="WP_012875177.1">
    <property type="nucleotide sequence ID" value="NC_013525.1"/>
</dbReference>
<reference evidence="8" key="1">
    <citation type="journal article" date="2010" name="Stand. Genomic Sci.">
        <title>Complete genome sequence of 'Thermobaculum terrenum' type strain (YNP1).</title>
        <authorList>
            <person name="Kiss H."/>
            <person name="Cleland D."/>
            <person name="Lapidus A."/>
            <person name="Lucas S."/>
            <person name="Glavina Del Rio T."/>
            <person name="Nolan M."/>
            <person name="Tice H."/>
            <person name="Han C."/>
            <person name="Goodwin L."/>
            <person name="Pitluck S."/>
            <person name="Liolios K."/>
            <person name="Ivanova N."/>
            <person name="Mavromatis K."/>
            <person name="Ovchinnikova G."/>
            <person name="Pati A."/>
            <person name="Chen A."/>
            <person name="Palaniappan K."/>
            <person name="Land M."/>
            <person name="Hauser L."/>
            <person name="Chang Y."/>
            <person name="Jeffries C."/>
            <person name="Lu M."/>
            <person name="Brettin T."/>
            <person name="Detter J."/>
            <person name="Goker M."/>
            <person name="Tindall B."/>
            <person name="Beck B."/>
            <person name="McDermott T."/>
            <person name="Woyke T."/>
            <person name="Bristow J."/>
            <person name="Eisen J."/>
            <person name="Markowitz V."/>
            <person name="Hugenholtz P."/>
            <person name="Kyrpides N."/>
            <person name="Klenk H."/>
            <person name="Cheng J."/>
        </authorList>
    </citation>
    <scope>NUCLEOTIDE SEQUENCE [LARGE SCALE GENOMIC DNA]</scope>
    <source>
        <strain evidence="8">ATCC BAA-798 / YNP1</strain>
    </source>
</reference>
<comment type="similarity">
    <text evidence="2">Belongs to the isochorismate synthase family.</text>
</comment>
<dbReference type="HOGENOM" id="CLU_006493_8_4_0"/>
<dbReference type="EMBL" id="CP001825">
    <property type="protein sequence ID" value="ACZ42142.1"/>
    <property type="molecule type" value="Genomic_DNA"/>
</dbReference>
<evidence type="ECO:0000256" key="5">
    <source>
        <dbReference type="ARBA" id="ARBA00041564"/>
    </source>
</evidence>
<gene>
    <name evidence="7" type="ordered locus">Tter_1234</name>
</gene>
<keyword evidence="4" id="KW-0413">Isomerase</keyword>
<dbReference type="GO" id="GO:0008909">
    <property type="term" value="F:isochorismate synthase activity"/>
    <property type="evidence" value="ECO:0007669"/>
    <property type="project" value="UniProtKB-EC"/>
</dbReference>
<name>D1CBH7_THET1</name>
<dbReference type="InterPro" id="IPR015890">
    <property type="entry name" value="Chorismate_C"/>
</dbReference>
<organism evidence="7 8">
    <name type="scientific">Thermobaculum terrenum (strain ATCC BAA-798 / CCMEE 7001 / YNP1)</name>
    <dbReference type="NCBI Taxonomy" id="525904"/>
    <lineage>
        <taxon>Bacteria</taxon>
        <taxon>Bacillati</taxon>
        <taxon>Chloroflexota</taxon>
        <taxon>Chloroflexia</taxon>
        <taxon>Candidatus Thermobaculales</taxon>
        <taxon>Candidatus Thermobaculaceae</taxon>
        <taxon>Thermobaculum</taxon>
    </lineage>
</organism>
<evidence type="ECO:0000256" key="3">
    <source>
        <dbReference type="ARBA" id="ARBA00012824"/>
    </source>
</evidence>
<sequence>MSIDVADLKHLSLKISRTVSDVESPSILFYELPHLSLDMLITLFAELSADNQCQCYLWSDDRGFSMLGFGVARSIEYEDFAAPAIVREDIQNLLSCFDIGDSSSPILGLYSSFDRADDPQAFWAREVCLTVFLPTVCLYTRDDNSYLQVAISRKEELVQISKVLDLLTAVHPEKSSSDAAENVQVLGYRTDLDISTWSAAINTIKRHIRSGEVEKVVLSRKAFLALDQQLNLGDFLRNLHSDYPNLYLYALSKDGFCFVGSSPEMLAEVYDGKLATMALAGSVPLEVSKDSVAQKGLALKRLLGSSKDMHEHNLVVQSIVEALKEVATHIGVEDLTVTNLPNILHLQTPIKAYLQPGRDLLDALTYIHPTAAVAGYPRYPSIDLISALEPQPRGLYSGTMGWIDAEGNGSLSVSLRCAAVRDKLVVVFAGCGMVSDSDPQAEYLESEAKMRPIFSSLPFGVYGIK</sequence>
<evidence type="ECO:0000259" key="6">
    <source>
        <dbReference type="Pfam" id="PF00425"/>
    </source>
</evidence>
<dbReference type="NCBIfam" id="TIGR00543">
    <property type="entry name" value="isochor_syn"/>
    <property type="match status" value="1"/>
</dbReference>
<dbReference type="OrthoDB" id="9806579at2"/>
<dbReference type="InterPro" id="IPR004561">
    <property type="entry name" value="IsoChor_synthase"/>
</dbReference>
<dbReference type="InterPro" id="IPR005801">
    <property type="entry name" value="ADC_synthase"/>
</dbReference>
<dbReference type="eggNOG" id="COG1169">
    <property type="taxonomic scope" value="Bacteria"/>
</dbReference>
<evidence type="ECO:0000313" key="7">
    <source>
        <dbReference type="EMBL" id="ACZ42142.1"/>
    </source>
</evidence>
<evidence type="ECO:0000313" key="8">
    <source>
        <dbReference type="Proteomes" id="UP000000323"/>
    </source>
</evidence>
<evidence type="ECO:0000256" key="2">
    <source>
        <dbReference type="ARBA" id="ARBA00005297"/>
    </source>
</evidence>
<keyword evidence="8" id="KW-1185">Reference proteome</keyword>